<keyword evidence="8" id="KW-1185">Reference proteome</keyword>
<evidence type="ECO:0000256" key="1">
    <source>
        <dbReference type="ARBA" id="ARBA00004141"/>
    </source>
</evidence>
<dbReference type="Pfam" id="PF07690">
    <property type="entry name" value="MFS_1"/>
    <property type="match status" value="1"/>
</dbReference>
<dbReference type="EMBL" id="KV454289">
    <property type="protein sequence ID" value="ODQ76461.1"/>
    <property type="molecule type" value="Genomic_DNA"/>
</dbReference>
<evidence type="ECO:0000256" key="6">
    <source>
        <dbReference type="SAM" id="Phobius"/>
    </source>
</evidence>
<dbReference type="GO" id="GO:0022857">
    <property type="term" value="F:transmembrane transporter activity"/>
    <property type="evidence" value="ECO:0007669"/>
    <property type="project" value="InterPro"/>
</dbReference>
<feature type="transmembrane region" description="Helical" evidence="6">
    <location>
        <begin position="314"/>
        <end position="332"/>
    </location>
</feature>
<dbReference type="PANTHER" id="PTHR10924">
    <property type="entry name" value="MAJOR FACILITATOR SUPERFAMILY PROTEIN-RELATED"/>
    <property type="match status" value="1"/>
</dbReference>
<evidence type="ECO:0000256" key="2">
    <source>
        <dbReference type="ARBA" id="ARBA00022692"/>
    </source>
</evidence>
<protein>
    <recommendedName>
        <fullName evidence="9">Major facilitator superfamily (MFS) profile domain-containing protein</fullName>
    </recommendedName>
</protein>
<dbReference type="GO" id="GO:0016020">
    <property type="term" value="C:membrane"/>
    <property type="evidence" value="ECO:0007669"/>
    <property type="project" value="UniProtKB-SubCell"/>
</dbReference>
<evidence type="ECO:0008006" key="9">
    <source>
        <dbReference type="Google" id="ProtNLM"/>
    </source>
</evidence>
<gene>
    <name evidence="7" type="ORF">LIPSTDRAFT_133643</name>
</gene>
<dbReference type="Proteomes" id="UP000094385">
    <property type="component" value="Unassembled WGS sequence"/>
</dbReference>
<proteinExistence type="predicted"/>
<feature type="transmembrane region" description="Helical" evidence="6">
    <location>
        <begin position="407"/>
        <end position="425"/>
    </location>
</feature>
<feature type="transmembrane region" description="Helical" evidence="6">
    <location>
        <begin position="437"/>
        <end position="459"/>
    </location>
</feature>
<keyword evidence="4 6" id="KW-0472">Membrane</keyword>
<dbReference type="Gene3D" id="1.20.1250.20">
    <property type="entry name" value="MFS general substrate transporter like domains"/>
    <property type="match status" value="2"/>
</dbReference>
<feature type="transmembrane region" description="Helical" evidence="6">
    <location>
        <begin position="366"/>
        <end position="387"/>
    </location>
</feature>
<feature type="compositionally biased region" description="Basic and acidic residues" evidence="5">
    <location>
        <begin position="486"/>
        <end position="495"/>
    </location>
</feature>
<feature type="transmembrane region" description="Helical" evidence="6">
    <location>
        <begin position="275"/>
        <end position="293"/>
    </location>
</feature>
<dbReference type="InterPro" id="IPR011701">
    <property type="entry name" value="MFS"/>
</dbReference>
<comment type="subcellular location">
    <subcellularLocation>
        <location evidence="1">Membrane</location>
        <topology evidence="1">Multi-pass membrane protein</topology>
    </subcellularLocation>
</comment>
<evidence type="ECO:0000313" key="7">
    <source>
        <dbReference type="EMBL" id="ODQ76461.1"/>
    </source>
</evidence>
<evidence type="ECO:0000313" key="8">
    <source>
        <dbReference type="Proteomes" id="UP000094385"/>
    </source>
</evidence>
<feature type="transmembrane region" description="Helical" evidence="6">
    <location>
        <begin position="100"/>
        <end position="120"/>
    </location>
</feature>
<dbReference type="AlphaFoldDB" id="A0A1E3QFH5"/>
<dbReference type="OrthoDB" id="422206at2759"/>
<dbReference type="InterPro" id="IPR036259">
    <property type="entry name" value="MFS_trans_sf"/>
</dbReference>
<feature type="transmembrane region" description="Helical" evidence="6">
    <location>
        <begin position="59"/>
        <end position="80"/>
    </location>
</feature>
<dbReference type="SUPFAM" id="SSF103473">
    <property type="entry name" value="MFS general substrate transporter"/>
    <property type="match status" value="1"/>
</dbReference>
<sequence>MTSQARLKSVLSWDLSKKTSVAEYGASRIPSSASGALEAFADGNMTEELPLYRSYKRRWYGLCALMLLNLIASWCWLTFAPISNSVAAFYHLSSESPVNWLATVILFGYGLGSVPCAFVLNRRGVKTSMLISAILLIIGNWIRVAGAKCNGGQGSFGVLMLGQIIIGFAQPFALNAPSYFSDMWFTSNSRISANALASLSNPLGGAIGQLVSPILVTKPNEFPDMILYVAIIGTVVCLPTLFVPGRPPLPPCPSSATPKLAFNKSANLLLYNRRFVIVFILFSVLVGFFNSFSSLINQIMEPYGYTSDDAGIDGAVMILAGLVFSAIISPILDRTHSFLLAIRIQIPVISVCYICLIFTQTKSRQLVGPYVISGVLGAASFSLLPVALEWVQEQVFPVSPELTSSTLWVGGNFLGGIFIIIMDALKAPPNEGDPPGNMTRALIFQAVVAAAVIPLPFILGNREQTRNRRVELDAEMGRPRRQPRPNIHDEDLLEV</sequence>
<feature type="region of interest" description="Disordered" evidence="5">
    <location>
        <begin position="471"/>
        <end position="495"/>
    </location>
</feature>
<evidence type="ECO:0000256" key="4">
    <source>
        <dbReference type="ARBA" id="ARBA00023136"/>
    </source>
</evidence>
<feature type="transmembrane region" description="Helical" evidence="6">
    <location>
        <begin position="127"/>
        <end position="144"/>
    </location>
</feature>
<feature type="transmembrane region" description="Helical" evidence="6">
    <location>
        <begin position="156"/>
        <end position="174"/>
    </location>
</feature>
<dbReference type="InterPro" id="IPR049680">
    <property type="entry name" value="FLVCR1-2_SLC49-like"/>
</dbReference>
<feature type="transmembrane region" description="Helical" evidence="6">
    <location>
        <begin position="225"/>
        <end position="243"/>
    </location>
</feature>
<feature type="transmembrane region" description="Helical" evidence="6">
    <location>
        <begin position="338"/>
        <end position="359"/>
    </location>
</feature>
<reference evidence="7 8" key="1">
    <citation type="journal article" date="2016" name="Proc. Natl. Acad. Sci. U.S.A.">
        <title>Comparative genomics of biotechnologically important yeasts.</title>
        <authorList>
            <person name="Riley R."/>
            <person name="Haridas S."/>
            <person name="Wolfe K.H."/>
            <person name="Lopes M.R."/>
            <person name="Hittinger C.T."/>
            <person name="Goeker M."/>
            <person name="Salamov A.A."/>
            <person name="Wisecaver J.H."/>
            <person name="Long T.M."/>
            <person name="Calvey C.H."/>
            <person name="Aerts A.L."/>
            <person name="Barry K.W."/>
            <person name="Choi C."/>
            <person name="Clum A."/>
            <person name="Coughlan A.Y."/>
            <person name="Deshpande S."/>
            <person name="Douglass A.P."/>
            <person name="Hanson S.J."/>
            <person name="Klenk H.-P."/>
            <person name="LaButti K.M."/>
            <person name="Lapidus A."/>
            <person name="Lindquist E.A."/>
            <person name="Lipzen A.M."/>
            <person name="Meier-Kolthoff J.P."/>
            <person name="Ohm R.A."/>
            <person name="Otillar R.P."/>
            <person name="Pangilinan J.L."/>
            <person name="Peng Y."/>
            <person name="Rokas A."/>
            <person name="Rosa C.A."/>
            <person name="Scheuner C."/>
            <person name="Sibirny A.A."/>
            <person name="Slot J.C."/>
            <person name="Stielow J.B."/>
            <person name="Sun H."/>
            <person name="Kurtzman C.P."/>
            <person name="Blackwell M."/>
            <person name="Grigoriev I.V."/>
            <person name="Jeffries T.W."/>
        </authorList>
    </citation>
    <scope>NUCLEOTIDE SEQUENCE [LARGE SCALE GENOMIC DNA]</scope>
    <source>
        <strain evidence="7 8">NRRL Y-11557</strain>
    </source>
</reference>
<accession>A0A1E3QFH5</accession>
<keyword evidence="2 6" id="KW-0812">Transmembrane</keyword>
<evidence type="ECO:0000256" key="3">
    <source>
        <dbReference type="ARBA" id="ARBA00022989"/>
    </source>
</evidence>
<evidence type="ECO:0000256" key="5">
    <source>
        <dbReference type="SAM" id="MobiDB-lite"/>
    </source>
</evidence>
<keyword evidence="3 6" id="KW-1133">Transmembrane helix</keyword>
<name>A0A1E3QFH5_LIPST</name>
<organism evidence="7 8">
    <name type="scientific">Lipomyces starkeyi NRRL Y-11557</name>
    <dbReference type="NCBI Taxonomy" id="675824"/>
    <lineage>
        <taxon>Eukaryota</taxon>
        <taxon>Fungi</taxon>
        <taxon>Dikarya</taxon>
        <taxon>Ascomycota</taxon>
        <taxon>Saccharomycotina</taxon>
        <taxon>Lipomycetes</taxon>
        <taxon>Lipomycetales</taxon>
        <taxon>Lipomycetaceae</taxon>
        <taxon>Lipomyces</taxon>
    </lineage>
</organism>
<dbReference type="PANTHER" id="PTHR10924:SF6">
    <property type="entry name" value="SOLUTE CARRIER FAMILY 49 MEMBER A3"/>
    <property type="match status" value="1"/>
</dbReference>